<keyword evidence="1" id="KW-0805">Transcription regulation</keyword>
<dbReference type="Pfam" id="PF00392">
    <property type="entry name" value="GntR"/>
    <property type="match status" value="1"/>
</dbReference>
<dbReference type="InterPro" id="IPR000524">
    <property type="entry name" value="Tscrpt_reg_HTH_GntR"/>
</dbReference>
<evidence type="ECO:0000256" key="3">
    <source>
        <dbReference type="ARBA" id="ARBA00023163"/>
    </source>
</evidence>
<dbReference type="InterPro" id="IPR036390">
    <property type="entry name" value="WH_DNA-bd_sf"/>
</dbReference>
<dbReference type="RefSeq" id="WP_311424796.1">
    <property type="nucleotide sequence ID" value="NZ_JAVREH010000046.1"/>
</dbReference>
<name>A0ABU2JF98_9ACTN</name>
<dbReference type="InterPro" id="IPR036388">
    <property type="entry name" value="WH-like_DNA-bd_sf"/>
</dbReference>
<evidence type="ECO:0000256" key="2">
    <source>
        <dbReference type="ARBA" id="ARBA00023125"/>
    </source>
</evidence>
<reference evidence="6" key="1">
    <citation type="submission" date="2023-07" db="EMBL/GenBank/DDBJ databases">
        <title>30 novel species of actinomycetes from the DSMZ collection.</title>
        <authorList>
            <person name="Nouioui I."/>
        </authorList>
    </citation>
    <scope>NUCLEOTIDE SEQUENCE [LARGE SCALE GENOMIC DNA]</scope>
    <source>
        <strain evidence="6">DSM 44399</strain>
    </source>
</reference>
<dbReference type="Proteomes" id="UP001183176">
    <property type="component" value="Unassembled WGS sequence"/>
</dbReference>
<comment type="caution">
    <text evidence="5">The sequence shown here is derived from an EMBL/GenBank/DDBJ whole genome shotgun (WGS) entry which is preliminary data.</text>
</comment>
<organism evidence="5 6">
    <name type="scientific">Jatrophihabitans lederbergiae</name>
    <dbReference type="NCBI Taxonomy" id="3075547"/>
    <lineage>
        <taxon>Bacteria</taxon>
        <taxon>Bacillati</taxon>
        <taxon>Actinomycetota</taxon>
        <taxon>Actinomycetes</taxon>
        <taxon>Jatrophihabitantales</taxon>
        <taxon>Jatrophihabitantaceae</taxon>
        <taxon>Jatrophihabitans</taxon>
    </lineage>
</organism>
<evidence type="ECO:0000313" key="5">
    <source>
        <dbReference type="EMBL" id="MDT0263651.1"/>
    </source>
</evidence>
<keyword evidence="6" id="KW-1185">Reference proteome</keyword>
<gene>
    <name evidence="5" type="ORF">RM423_19930</name>
</gene>
<dbReference type="SUPFAM" id="SSF46785">
    <property type="entry name" value="Winged helix' DNA-binding domain"/>
    <property type="match status" value="1"/>
</dbReference>
<protein>
    <submittedName>
        <fullName evidence="5">GntR family transcriptional regulator</fullName>
    </submittedName>
</protein>
<dbReference type="Gene3D" id="1.10.10.10">
    <property type="entry name" value="Winged helix-like DNA-binding domain superfamily/Winged helix DNA-binding domain"/>
    <property type="match status" value="1"/>
</dbReference>
<dbReference type="EMBL" id="JAVREH010000046">
    <property type="protein sequence ID" value="MDT0263651.1"/>
    <property type="molecule type" value="Genomic_DNA"/>
</dbReference>
<evidence type="ECO:0000313" key="6">
    <source>
        <dbReference type="Proteomes" id="UP001183176"/>
    </source>
</evidence>
<keyword evidence="2" id="KW-0238">DNA-binding</keyword>
<feature type="domain" description="HTH gntR-type" evidence="4">
    <location>
        <begin position="21"/>
        <end position="56"/>
    </location>
</feature>
<sequence>MTVDPAADLFRPARPRRAFDEIITQVGQLIEDGHLSPGDRLPPERVLAERFALAETPFAGLHNCFDTASILRG</sequence>
<keyword evidence="3" id="KW-0804">Transcription</keyword>
<evidence type="ECO:0000259" key="4">
    <source>
        <dbReference type="Pfam" id="PF00392"/>
    </source>
</evidence>
<accession>A0ABU2JF98</accession>
<evidence type="ECO:0000256" key="1">
    <source>
        <dbReference type="ARBA" id="ARBA00023015"/>
    </source>
</evidence>
<proteinExistence type="predicted"/>